<dbReference type="GO" id="GO:0006310">
    <property type="term" value="P:DNA recombination"/>
    <property type="evidence" value="ECO:0007669"/>
    <property type="project" value="UniProtKB-KW"/>
</dbReference>
<dbReference type="InterPro" id="IPR013762">
    <property type="entry name" value="Integrase-like_cat_sf"/>
</dbReference>
<dbReference type="GO" id="GO:0015074">
    <property type="term" value="P:DNA integration"/>
    <property type="evidence" value="ECO:0007669"/>
    <property type="project" value="InterPro"/>
</dbReference>
<sequence length="224" mass="25899">MKTHLGRRPFSAMELHTLFSGYVYGDEKQPREQAKHWHFWLPLLAYYTGGFSDELGSLTLEDVHLGTGTAYLHVHTHGKIKARKIPIHPHLFSCGLHEYVQWLTVHGHQRLLFDLPAKSGRYSEKARIWFSGEGERAGYLQKCALPTVDQHGHKTALSSLRLNFEQQVRISAMQLGSKAGFCYLLGLKEYPQREFADMRLLQKIVRGVRVVNAHTHWQRFCNRH</sequence>
<reference evidence="2 3" key="1">
    <citation type="journal article" date="2015" name="BMC Genomics">
        <title>Genome mining reveals unlocked bioactive potential of marine Gram-negative bacteria.</title>
        <authorList>
            <person name="Machado H."/>
            <person name="Sonnenschein E.C."/>
            <person name="Melchiorsen J."/>
            <person name="Gram L."/>
        </authorList>
    </citation>
    <scope>NUCLEOTIDE SEQUENCE [LARGE SCALE GENOMIC DNA]</scope>
    <source>
        <strain evidence="2 3">S3137</strain>
    </source>
</reference>
<dbReference type="SUPFAM" id="SSF56349">
    <property type="entry name" value="DNA breaking-rejoining enzymes"/>
    <property type="match status" value="1"/>
</dbReference>
<accession>A0A0F4PRR1</accession>
<keyword evidence="1" id="KW-0233">DNA recombination</keyword>
<dbReference type="OrthoDB" id="9784724at2"/>
<dbReference type="GeneID" id="58227272"/>
<gene>
    <name evidence="2" type="ORF">TW72_02085</name>
</gene>
<dbReference type="AlphaFoldDB" id="A0A0F4PRR1"/>
<comment type="caution">
    <text evidence="2">The sequence shown here is derived from an EMBL/GenBank/DDBJ whole genome shotgun (WGS) entry which is preliminary data.</text>
</comment>
<dbReference type="GO" id="GO:0003677">
    <property type="term" value="F:DNA binding"/>
    <property type="evidence" value="ECO:0007669"/>
    <property type="project" value="InterPro"/>
</dbReference>
<evidence type="ECO:0000313" key="3">
    <source>
        <dbReference type="Proteomes" id="UP000033664"/>
    </source>
</evidence>
<evidence type="ECO:0000313" key="2">
    <source>
        <dbReference type="EMBL" id="KJZ01760.1"/>
    </source>
</evidence>
<dbReference type="Proteomes" id="UP000033664">
    <property type="component" value="Unassembled WGS sequence"/>
</dbReference>
<dbReference type="EMBL" id="JXXZ01000002">
    <property type="protein sequence ID" value="KJZ01760.1"/>
    <property type="molecule type" value="Genomic_DNA"/>
</dbReference>
<dbReference type="InterPro" id="IPR011010">
    <property type="entry name" value="DNA_brk_join_enz"/>
</dbReference>
<organism evidence="2 3">
    <name type="scientific">Pseudoalteromonas ruthenica</name>
    <dbReference type="NCBI Taxonomy" id="151081"/>
    <lineage>
        <taxon>Bacteria</taxon>
        <taxon>Pseudomonadati</taxon>
        <taxon>Pseudomonadota</taxon>
        <taxon>Gammaproteobacteria</taxon>
        <taxon>Alteromonadales</taxon>
        <taxon>Pseudoalteromonadaceae</taxon>
        <taxon>Pseudoalteromonas</taxon>
    </lineage>
</organism>
<dbReference type="Gene3D" id="1.10.443.10">
    <property type="entry name" value="Intergrase catalytic core"/>
    <property type="match status" value="1"/>
</dbReference>
<dbReference type="eggNOG" id="COG0582">
    <property type="taxonomic scope" value="Bacteria"/>
</dbReference>
<dbReference type="RefSeq" id="WP_045979174.1">
    <property type="nucleotide sequence ID" value="NZ_JXXY01000006.1"/>
</dbReference>
<name>A0A0F4PRR1_9GAMM</name>
<keyword evidence="3" id="KW-1185">Reference proteome</keyword>
<dbReference type="PATRIC" id="fig|151081.8.peg.1597"/>
<evidence type="ECO:0000256" key="1">
    <source>
        <dbReference type="ARBA" id="ARBA00023172"/>
    </source>
</evidence>
<proteinExistence type="predicted"/>
<protein>
    <submittedName>
        <fullName evidence="2">Uncharacterized protein</fullName>
    </submittedName>
</protein>